<gene>
    <name evidence="1" type="ORF">VP01_1286g1</name>
</gene>
<proteinExistence type="predicted"/>
<evidence type="ECO:0000313" key="1">
    <source>
        <dbReference type="EMBL" id="KNZ62315.1"/>
    </source>
</evidence>
<dbReference type="OrthoDB" id="3512640at2759"/>
<keyword evidence="2" id="KW-1185">Reference proteome</keyword>
<evidence type="ECO:0000313" key="2">
    <source>
        <dbReference type="Proteomes" id="UP000037035"/>
    </source>
</evidence>
<dbReference type="STRING" id="27349.A0A0L6VQ53"/>
<organism evidence="1 2">
    <name type="scientific">Puccinia sorghi</name>
    <dbReference type="NCBI Taxonomy" id="27349"/>
    <lineage>
        <taxon>Eukaryota</taxon>
        <taxon>Fungi</taxon>
        <taxon>Dikarya</taxon>
        <taxon>Basidiomycota</taxon>
        <taxon>Pucciniomycotina</taxon>
        <taxon>Pucciniomycetes</taxon>
        <taxon>Pucciniales</taxon>
        <taxon>Pucciniaceae</taxon>
        <taxon>Puccinia</taxon>
    </lineage>
</organism>
<reference evidence="1 2" key="1">
    <citation type="submission" date="2015-08" db="EMBL/GenBank/DDBJ databases">
        <title>Next Generation Sequencing and Analysis of the Genome of Puccinia sorghi L Schw, the Causal Agent of Maize Common Rust.</title>
        <authorList>
            <person name="Rochi L."/>
            <person name="Burguener G."/>
            <person name="Darino M."/>
            <person name="Turjanski A."/>
            <person name="Kreff E."/>
            <person name="Dieguez M.J."/>
            <person name="Sacco F."/>
        </authorList>
    </citation>
    <scope>NUCLEOTIDE SEQUENCE [LARGE SCALE GENOMIC DNA]</scope>
    <source>
        <strain evidence="1 2">RO10H11247</strain>
    </source>
</reference>
<dbReference type="AlphaFoldDB" id="A0A0L6VQ53"/>
<sequence length="146" mass="16403">MFLKTYKKIICAHLAAMSDVYGGTYCYLNQVANQLGIKSTLVVLGFTGHSPQAPNWPLNAYINPSSRGSPTSLGRLASFLWSTILFYRHTINSLYGRARMWCSTCQSDVVLGVIISCHWELIHKMRFLQNANGVVPLLFDSWPSRT</sequence>
<dbReference type="Proteomes" id="UP000037035">
    <property type="component" value="Unassembled WGS sequence"/>
</dbReference>
<dbReference type="VEuPathDB" id="FungiDB:VP01_1286g1"/>
<accession>A0A0L6VQ53</accession>
<dbReference type="EMBL" id="LAVV01003187">
    <property type="protein sequence ID" value="KNZ62315.1"/>
    <property type="molecule type" value="Genomic_DNA"/>
</dbReference>
<comment type="caution">
    <text evidence="1">The sequence shown here is derived from an EMBL/GenBank/DDBJ whole genome shotgun (WGS) entry which is preliminary data.</text>
</comment>
<protein>
    <submittedName>
        <fullName evidence="1">Uncharacterized protein</fullName>
    </submittedName>
</protein>
<name>A0A0L6VQ53_9BASI</name>